<comment type="subcellular location">
    <subcellularLocation>
        <location evidence="2">Cell membrane</location>
        <topology evidence="2">Lipid-anchor</topology>
    </subcellularLocation>
</comment>
<reference evidence="3 4" key="1">
    <citation type="submission" date="2012-02" db="EMBL/GenBank/DDBJ databases">
        <title>The Genome Sequence of Bacteroides nordii CL02T12C05.</title>
        <authorList>
            <consortium name="The Broad Institute Genome Sequencing Platform"/>
            <person name="Earl A."/>
            <person name="Ward D."/>
            <person name="Feldgarden M."/>
            <person name="Gevers D."/>
            <person name="Zitomersky N.L."/>
            <person name="Coyne M.J."/>
            <person name="Comstock L.E."/>
            <person name="Young S.K."/>
            <person name="Zeng Q."/>
            <person name="Gargeya S."/>
            <person name="Fitzgerald M."/>
            <person name="Haas B."/>
            <person name="Abouelleil A."/>
            <person name="Alvarado L."/>
            <person name="Arachchi H.M."/>
            <person name="Berlin A."/>
            <person name="Chapman S.B."/>
            <person name="Gearin G."/>
            <person name="Goldberg J."/>
            <person name="Griggs A."/>
            <person name="Gujja S."/>
            <person name="Hansen M."/>
            <person name="Heiman D."/>
            <person name="Howarth C."/>
            <person name="Larimer J."/>
            <person name="Lui A."/>
            <person name="MacDonald P.J.P."/>
            <person name="McCowen C."/>
            <person name="Montmayeur A."/>
            <person name="Murphy C."/>
            <person name="Neiman D."/>
            <person name="Pearson M."/>
            <person name="Priest M."/>
            <person name="Roberts A."/>
            <person name="Saif S."/>
            <person name="Shea T."/>
            <person name="Sisk P."/>
            <person name="Stolte C."/>
            <person name="Sykes S."/>
            <person name="Wortman J."/>
            <person name="Nusbaum C."/>
            <person name="Birren B."/>
        </authorList>
    </citation>
    <scope>NUCLEOTIDE SEQUENCE [LARGE SCALE GENOMIC DNA]</scope>
    <source>
        <strain evidence="3 4">CL02T12C05</strain>
    </source>
</reference>
<dbReference type="Gene3D" id="1.20.1600.10">
    <property type="entry name" value="Outer membrane efflux proteins (OEP)"/>
    <property type="match status" value="1"/>
</dbReference>
<evidence type="ECO:0000256" key="2">
    <source>
        <dbReference type="RuleBase" id="RU362097"/>
    </source>
</evidence>
<keyword evidence="2" id="KW-0472">Membrane</keyword>
<dbReference type="Pfam" id="PF02321">
    <property type="entry name" value="OEP"/>
    <property type="match status" value="2"/>
</dbReference>
<accession>I9RPM4</accession>
<keyword evidence="2" id="KW-0564">Palmitate</keyword>
<dbReference type="PATRIC" id="fig|997884.3.peg.3910"/>
<keyword evidence="2" id="KW-1134">Transmembrane beta strand</keyword>
<keyword evidence="4" id="KW-1185">Reference proteome</keyword>
<dbReference type="eggNOG" id="COG1538">
    <property type="taxonomic scope" value="Bacteria"/>
</dbReference>
<dbReference type="SUPFAM" id="SSF56954">
    <property type="entry name" value="Outer membrane efflux proteins (OEP)"/>
    <property type="match status" value="1"/>
</dbReference>
<evidence type="ECO:0000256" key="1">
    <source>
        <dbReference type="ARBA" id="ARBA00007613"/>
    </source>
</evidence>
<dbReference type="RefSeq" id="WP_007487115.1">
    <property type="nucleotide sequence ID" value="NZ_JH724316.1"/>
</dbReference>
<dbReference type="InterPro" id="IPR003423">
    <property type="entry name" value="OMP_efflux"/>
</dbReference>
<comment type="similarity">
    <text evidence="1 2">Belongs to the outer membrane factor (OMF) (TC 1.B.17) family.</text>
</comment>
<dbReference type="STRING" id="997884.HMPREF1068_03810"/>
<dbReference type="AlphaFoldDB" id="I9RPM4"/>
<gene>
    <name evidence="3" type="ORF">HMPREF1068_03810</name>
</gene>
<keyword evidence="2 3" id="KW-0449">Lipoprotein</keyword>
<dbReference type="InterPro" id="IPR010131">
    <property type="entry name" value="MdtP/NodT-like"/>
</dbReference>
<dbReference type="GO" id="GO:0005886">
    <property type="term" value="C:plasma membrane"/>
    <property type="evidence" value="ECO:0007669"/>
    <property type="project" value="UniProtKB-SubCell"/>
</dbReference>
<dbReference type="NCBIfam" id="TIGR01845">
    <property type="entry name" value="outer_NodT"/>
    <property type="match status" value="1"/>
</dbReference>
<protein>
    <submittedName>
        <fullName evidence="3">NodT family efflux transporter, outer membrane factor (OMF) lipoprotein</fullName>
    </submittedName>
</protein>
<evidence type="ECO:0000313" key="4">
    <source>
        <dbReference type="Proteomes" id="UP000003089"/>
    </source>
</evidence>
<name>I9RPM4_9BACE</name>
<dbReference type="HOGENOM" id="CLU_012817_13_3_10"/>
<dbReference type="PROSITE" id="PS51257">
    <property type="entry name" value="PROKAR_LIPOPROTEIN"/>
    <property type="match status" value="1"/>
</dbReference>
<comment type="caution">
    <text evidence="3">The sequence shown here is derived from an EMBL/GenBank/DDBJ whole genome shotgun (WGS) entry which is preliminary data.</text>
</comment>
<dbReference type="EMBL" id="AGXS01000026">
    <property type="protein sequence ID" value="EIY44523.1"/>
    <property type="molecule type" value="Genomic_DNA"/>
</dbReference>
<keyword evidence="2" id="KW-0812">Transmembrane</keyword>
<proteinExistence type="inferred from homology"/>
<sequence length="457" mass="49865">MKKIILLSVATTFILSSCGIYSKYKPATEVPEGLYGATDTLVSATDTANLGNLSWREVFTDPHLQMLIDSALVRNTDLQTAHLRVKEAEATLLSARLSYLPSFSLSPQGTVSSFDGAKATQTYTLPVSASWEIDLFGRITNAKRRAKAVLAQSREYEQAVQTQLVSAVANNYYTLLMLDAQLEISTATEAAWTESVTATRAMKAAGMVTEAGLAQTEATYYNIRTSLLDLKEQINQVENALSLLLFDVPQNIRRGKLEGQQLSEDLFVGVPLQMLANRPDVRSAEQALAQAFYTTNSARSAFYPSITLSGSAGWTNSAGALIVNPGKFIATAVASLTQPLFNRGQNIAQLKIAKAQQEEARLSFEQTLLNAGSEVNNALVQYQTARDKSEYFTKQVASLENAARSTRLLMKHGNTTYLEVLTAQQTLLNAQLSQVANRFTEIQGVITLYQVLGGGRM</sequence>
<dbReference type="GO" id="GO:0015562">
    <property type="term" value="F:efflux transmembrane transporter activity"/>
    <property type="evidence" value="ECO:0007669"/>
    <property type="project" value="InterPro"/>
</dbReference>
<organism evidence="3 4">
    <name type="scientific">Bacteroides nordii CL02T12C05</name>
    <dbReference type="NCBI Taxonomy" id="997884"/>
    <lineage>
        <taxon>Bacteria</taxon>
        <taxon>Pseudomonadati</taxon>
        <taxon>Bacteroidota</taxon>
        <taxon>Bacteroidia</taxon>
        <taxon>Bacteroidales</taxon>
        <taxon>Bacteroidaceae</taxon>
        <taxon>Bacteroides</taxon>
    </lineage>
</organism>
<dbReference type="PANTHER" id="PTHR30203">
    <property type="entry name" value="OUTER MEMBRANE CATION EFFLUX PROTEIN"/>
    <property type="match status" value="1"/>
</dbReference>
<dbReference type="Gene3D" id="2.20.200.10">
    <property type="entry name" value="Outer membrane efflux proteins (OEP)"/>
    <property type="match status" value="1"/>
</dbReference>
<dbReference type="Proteomes" id="UP000003089">
    <property type="component" value="Unassembled WGS sequence"/>
</dbReference>
<dbReference type="PANTHER" id="PTHR30203:SF33">
    <property type="entry name" value="BLR4455 PROTEIN"/>
    <property type="match status" value="1"/>
</dbReference>
<evidence type="ECO:0000313" key="3">
    <source>
        <dbReference type="EMBL" id="EIY44523.1"/>
    </source>
</evidence>